<dbReference type="RefSeq" id="WP_140963175.1">
    <property type="nucleotide sequence ID" value="NZ_VEVQ02000009.1"/>
</dbReference>
<dbReference type="PROSITE" id="PS00018">
    <property type="entry name" value="EF_HAND_1"/>
    <property type="match status" value="1"/>
</dbReference>
<organism evidence="1 2">
    <name type="scientific">Flavobacterium jejuense</name>
    <dbReference type="NCBI Taxonomy" id="1544455"/>
    <lineage>
        <taxon>Bacteria</taxon>
        <taxon>Pseudomonadati</taxon>
        <taxon>Bacteroidota</taxon>
        <taxon>Flavobacteriia</taxon>
        <taxon>Flavobacteriales</taxon>
        <taxon>Flavobacteriaceae</taxon>
        <taxon>Flavobacterium</taxon>
    </lineage>
</organism>
<keyword evidence="2" id="KW-1185">Reference proteome</keyword>
<dbReference type="InterPro" id="IPR018247">
    <property type="entry name" value="EF_Hand_1_Ca_BS"/>
</dbReference>
<reference evidence="1 2" key="3">
    <citation type="submission" date="2020-02" db="EMBL/GenBank/DDBJ databases">
        <title>Flavobacterium profundi sp. nov., isolated from a deep-sea seamount.</title>
        <authorList>
            <person name="Zhang D.-C."/>
        </authorList>
    </citation>
    <scope>NUCLEOTIDE SEQUENCE [LARGE SCALE GENOMIC DNA]</scope>
    <source>
        <strain evidence="1 2">EC11</strain>
    </source>
</reference>
<name>A0ABX0IUN9_9FLAO</name>
<accession>A0ABX0IUN9</accession>
<reference evidence="1 2" key="2">
    <citation type="submission" date="2019-05" db="EMBL/GenBank/DDBJ databases">
        <authorList>
            <person name="Lianzixin W."/>
        </authorList>
    </citation>
    <scope>NUCLEOTIDE SEQUENCE [LARGE SCALE GENOMIC DNA]</scope>
    <source>
        <strain evidence="1 2">EC11</strain>
    </source>
</reference>
<evidence type="ECO:0000313" key="1">
    <source>
        <dbReference type="EMBL" id="NHN26860.1"/>
    </source>
</evidence>
<proteinExistence type="predicted"/>
<evidence type="ECO:0008006" key="3">
    <source>
        <dbReference type="Google" id="ProtNLM"/>
    </source>
</evidence>
<dbReference type="EMBL" id="VEVQ02000009">
    <property type="protein sequence ID" value="NHN26860.1"/>
    <property type="molecule type" value="Genomic_DNA"/>
</dbReference>
<comment type="caution">
    <text evidence="1">The sequence shown here is derived from an EMBL/GenBank/DDBJ whole genome shotgun (WGS) entry which is preliminary data.</text>
</comment>
<sequence>MNKIFFLVCVSILISCNHSNDLDKKGLQVEEVVDSKDAQNVIKKDSLDFKVKSLGVLLTGNPNVRISPLFKLNYNKKDKSYYTGSSEFHHNYYYDNQKNQDNWQNIIPGFKALYGYNLVNVFHFDHKENKGKKLFDKPVLIKTCYYPSPTVDSLKFQPLTRKFYMISVYDEDTNKDKYINSKDLRRFYFFDENGENKSLIIPKNYSVIGADYDSENDYLYINAILDLNKDGKTSGDEPISIFYIDLKEPTLKGLIYEN</sequence>
<evidence type="ECO:0000313" key="2">
    <source>
        <dbReference type="Proteomes" id="UP000817854"/>
    </source>
</evidence>
<gene>
    <name evidence="1" type="ORF">FIA58_014340</name>
</gene>
<reference evidence="2" key="1">
    <citation type="submission" date="2019-05" db="EMBL/GenBank/DDBJ databases">
        <title>Flavobacterium profundi sp. nov., isolated from a deep-sea seamount.</title>
        <authorList>
            <person name="Zhang D.-C."/>
        </authorList>
    </citation>
    <scope>NUCLEOTIDE SEQUENCE [LARGE SCALE GENOMIC DNA]</scope>
    <source>
        <strain evidence="2">EC11</strain>
    </source>
</reference>
<dbReference type="PROSITE" id="PS51257">
    <property type="entry name" value="PROKAR_LIPOPROTEIN"/>
    <property type="match status" value="1"/>
</dbReference>
<protein>
    <recommendedName>
        <fullName evidence="3">Lipoprotein</fullName>
    </recommendedName>
</protein>
<dbReference type="Proteomes" id="UP000817854">
    <property type="component" value="Unassembled WGS sequence"/>
</dbReference>